<gene>
    <name evidence="2" type="ORF">Asera_34690</name>
</gene>
<reference evidence="2" key="1">
    <citation type="submission" date="2020-08" db="EMBL/GenBank/DDBJ databases">
        <title>Whole genome shotgun sequence of Actinocatenispora sera NBRC 101916.</title>
        <authorList>
            <person name="Komaki H."/>
            <person name="Tamura T."/>
        </authorList>
    </citation>
    <scope>NUCLEOTIDE SEQUENCE</scope>
    <source>
        <strain evidence="2">NBRC 101916</strain>
    </source>
</reference>
<name>A0A810L4T1_9ACTN</name>
<proteinExistence type="predicted"/>
<evidence type="ECO:0000313" key="2">
    <source>
        <dbReference type="EMBL" id="BCJ29361.1"/>
    </source>
</evidence>
<dbReference type="RefSeq" id="WP_035297861.1">
    <property type="nucleotide sequence ID" value="NZ_JOEG01000016.1"/>
</dbReference>
<organism evidence="2 3">
    <name type="scientific">Actinocatenispora sera</name>
    <dbReference type="NCBI Taxonomy" id="390989"/>
    <lineage>
        <taxon>Bacteria</taxon>
        <taxon>Bacillati</taxon>
        <taxon>Actinomycetota</taxon>
        <taxon>Actinomycetes</taxon>
        <taxon>Micromonosporales</taxon>
        <taxon>Micromonosporaceae</taxon>
        <taxon>Actinocatenispora</taxon>
    </lineage>
</organism>
<dbReference type="EMBL" id="AP023354">
    <property type="protein sequence ID" value="BCJ29361.1"/>
    <property type="molecule type" value="Genomic_DNA"/>
</dbReference>
<feature type="region of interest" description="Disordered" evidence="1">
    <location>
        <begin position="84"/>
        <end position="108"/>
    </location>
</feature>
<evidence type="ECO:0000313" key="3">
    <source>
        <dbReference type="Proteomes" id="UP000680750"/>
    </source>
</evidence>
<protein>
    <submittedName>
        <fullName evidence="2">Uncharacterized protein</fullName>
    </submittedName>
</protein>
<dbReference type="AlphaFoldDB" id="A0A810L4T1"/>
<dbReference type="Proteomes" id="UP000680750">
    <property type="component" value="Chromosome"/>
</dbReference>
<feature type="compositionally biased region" description="Basic residues" evidence="1">
    <location>
        <begin position="97"/>
        <end position="108"/>
    </location>
</feature>
<keyword evidence="3" id="KW-1185">Reference proteome</keyword>
<evidence type="ECO:0000256" key="1">
    <source>
        <dbReference type="SAM" id="MobiDB-lite"/>
    </source>
</evidence>
<sequence length="108" mass="11800">MRAKWAFLAGLGVGYVLGSRAGRARYEQIAAAARRVKENPTVQEAAGLVQAQAGRLASTGKDVISDRLADSRIGHTRVAERLFGTMPYTPEHEPAEHHRRRRNGVSHG</sequence>
<accession>A0A810L4T1</accession>
<dbReference type="KEGG" id="aser:Asera_34690"/>